<evidence type="ECO:0000313" key="1">
    <source>
        <dbReference type="EMBL" id="KAF1935458.1"/>
    </source>
</evidence>
<reference evidence="1" key="1">
    <citation type="journal article" date="2020" name="Stud. Mycol.">
        <title>101 Dothideomycetes genomes: a test case for predicting lifestyles and emergence of pathogens.</title>
        <authorList>
            <person name="Haridas S."/>
            <person name="Albert R."/>
            <person name="Binder M."/>
            <person name="Bloem J."/>
            <person name="Labutti K."/>
            <person name="Salamov A."/>
            <person name="Andreopoulos B."/>
            <person name="Baker S."/>
            <person name="Barry K."/>
            <person name="Bills G."/>
            <person name="Bluhm B."/>
            <person name="Cannon C."/>
            <person name="Castanera R."/>
            <person name="Culley D."/>
            <person name="Daum C."/>
            <person name="Ezra D."/>
            <person name="Gonzalez J."/>
            <person name="Henrissat B."/>
            <person name="Kuo A."/>
            <person name="Liang C."/>
            <person name="Lipzen A."/>
            <person name="Lutzoni F."/>
            <person name="Magnuson J."/>
            <person name="Mondo S."/>
            <person name="Nolan M."/>
            <person name="Ohm R."/>
            <person name="Pangilinan J."/>
            <person name="Park H.-J."/>
            <person name="Ramirez L."/>
            <person name="Alfaro M."/>
            <person name="Sun H."/>
            <person name="Tritt A."/>
            <person name="Yoshinaga Y."/>
            <person name="Zwiers L.-H."/>
            <person name="Turgeon B."/>
            <person name="Goodwin S."/>
            <person name="Spatafora J."/>
            <person name="Crous P."/>
            <person name="Grigoriev I."/>
        </authorList>
    </citation>
    <scope>NUCLEOTIDE SEQUENCE</scope>
    <source>
        <strain evidence="1">CBS 161.51</strain>
    </source>
</reference>
<dbReference type="EMBL" id="ML976267">
    <property type="protein sequence ID" value="KAF1935458.1"/>
    <property type="molecule type" value="Genomic_DNA"/>
</dbReference>
<name>A0A6A5S7R3_9PLEO</name>
<evidence type="ECO:0000313" key="2">
    <source>
        <dbReference type="Proteomes" id="UP000800038"/>
    </source>
</evidence>
<dbReference type="AlphaFoldDB" id="A0A6A5S7R3"/>
<feature type="non-terminal residue" evidence="1">
    <location>
        <position position="116"/>
    </location>
</feature>
<keyword evidence="2" id="KW-1185">Reference proteome</keyword>
<protein>
    <submittedName>
        <fullName evidence="1">Uncharacterized protein</fullName>
    </submittedName>
</protein>
<accession>A0A6A5S7R3</accession>
<dbReference type="OrthoDB" id="3690943at2759"/>
<sequence>MTSCTWAARCKAGKNKETGESGWSFDVEKPYHNHNRATGKAAFSQNHKRNKLLLTRIKAMYKQHDTASKMLNTLLAEDTSTNVLLQDICNEVQKLRRSDLAGRSHIESLLTFLEEF</sequence>
<gene>
    <name evidence="1" type="ORF">EJ02DRAFT_308666</name>
</gene>
<dbReference type="Proteomes" id="UP000800038">
    <property type="component" value="Unassembled WGS sequence"/>
</dbReference>
<organism evidence="1 2">
    <name type="scientific">Clathrospora elynae</name>
    <dbReference type="NCBI Taxonomy" id="706981"/>
    <lineage>
        <taxon>Eukaryota</taxon>
        <taxon>Fungi</taxon>
        <taxon>Dikarya</taxon>
        <taxon>Ascomycota</taxon>
        <taxon>Pezizomycotina</taxon>
        <taxon>Dothideomycetes</taxon>
        <taxon>Pleosporomycetidae</taxon>
        <taxon>Pleosporales</taxon>
        <taxon>Diademaceae</taxon>
        <taxon>Clathrospora</taxon>
    </lineage>
</organism>
<proteinExistence type="predicted"/>